<name>A0A6C0HVK2_9ZZZZ</name>
<protein>
    <submittedName>
        <fullName evidence="1">Uncharacterized protein</fullName>
    </submittedName>
</protein>
<proteinExistence type="predicted"/>
<evidence type="ECO:0000313" key="1">
    <source>
        <dbReference type="EMBL" id="QHT84559.1"/>
    </source>
</evidence>
<organism evidence="1">
    <name type="scientific">viral metagenome</name>
    <dbReference type="NCBI Taxonomy" id="1070528"/>
    <lineage>
        <taxon>unclassified sequences</taxon>
        <taxon>metagenomes</taxon>
        <taxon>organismal metagenomes</taxon>
    </lineage>
</organism>
<sequence length="53" mass="6003">MLFLLAAALGVKNIEYKTEITEITISRTEVNINIKKFKNGVSYSKSIDIQNKN</sequence>
<accession>A0A6C0HVK2</accession>
<reference evidence="1" key="1">
    <citation type="journal article" date="2020" name="Nature">
        <title>Giant virus diversity and host interactions through global metagenomics.</title>
        <authorList>
            <person name="Schulz F."/>
            <person name="Roux S."/>
            <person name="Paez-Espino D."/>
            <person name="Jungbluth S."/>
            <person name="Walsh D.A."/>
            <person name="Denef V.J."/>
            <person name="McMahon K.D."/>
            <person name="Konstantinidis K.T."/>
            <person name="Eloe-Fadrosh E.A."/>
            <person name="Kyrpides N.C."/>
            <person name="Woyke T."/>
        </authorList>
    </citation>
    <scope>NUCLEOTIDE SEQUENCE</scope>
    <source>
        <strain evidence="1">GVMAG-M-3300023184-177</strain>
    </source>
</reference>
<dbReference type="EMBL" id="MN740019">
    <property type="protein sequence ID" value="QHT84559.1"/>
    <property type="molecule type" value="Genomic_DNA"/>
</dbReference>
<dbReference type="AlphaFoldDB" id="A0A6C0HVK2"/>